<evidence type="ECO:0000313" key="1">
    <source>
        <dbReference type="EMBL" id="CDX24286.1"/>
    </source>
</evidence>
<dbReference type="AlphaFoldDB" id="A0A090EA43"/>
<evidence type="ECO:0000313" key="2">
    <source>
        <dbReference type="Proteomes" id="UP000045285"/>
    </source>
</evidence>
<organism evidence="1 2">
    <name type="scientific">Mesorhizobium plurifarium</name>
    <dbReference type="NCBI Taxonomy" id="69974"/>
    <lineage>
        <taxon>Bacteria</taxon>
        <taxon>Pseudomonadati</taxon>
        <taxon>Pseudomonadota</taxon>
        <taxon>Alphaproteobacteria</taxon>
        <taxon>Hyphomicrobiales</taxon>
        <taxon>Phyllobacteriaceae</taxon>
        <taxon>Mesorhizobium</taxon>
    </lineage>
</organism>
<accession>A0A090EA43</accession>
<keyword evidence="2" id="KW-1185">Reference proteome</keyword>
<protein>
    <submittedName>
        <fullName evidence="1">Uncharacterized protein</fullName>
    </submittedName>
</protein>
<name>A0A090EA43_MESPL</name>
<reference evidence="2" key="1">
    <citation type="submission" date="2014-08" db="EMBL/GenBank/DDBJ databases">
        <authorList>
            <person name="Moulin L."/>
        </authorList>
    </citation>
    <scope>NUCLEOTIDE SEQUENCE [LARGE SCALE GENOMIC DNA]</scope>
</reference>
<dbReference type="EMBL" id="CCMZ01000035">
    <property type="protein sequence ID" value="CDX24286.1"/>
    <property type="molecule type" value="Genomic_DNA"/>
</dbReference>
<dbReference type="Proteomes" id="UP000045285">
    <property type="component" value="Unassembled WGS sequence"/>
</dbReference>
<gene>
    <name evidence="1" type="ORF">MPL3356_400001</name>
</gene>
<sequence>MGASRRISIQTDEQELKEGLLSLALSRQLLAFDQLPRLHPKPGRCLVCARHRPPLNKH</sequence>
<proteinExistence type="predicted"/>